<organism evidence="1 2">
    <name type="scientific">Thanatephorus cucumeris (strain AG1-IA)</name>
    <name type="common">Rice sheath blight fungus</name>
    <name type="synonym">Rhizoctonia solani</name>
    <dbReference type="NCBI Taxonomy" id="983506"/>
    <lineage>
        <taxon>Eukaryota</taxon>
        <taxon>Fungi</taxon>
        <taxon>Dikarya</taxon>
        <taxon>Basidiomycota</taxon>
        <taxon>Agaricomycotina</taxon>
        <taxon>Agaricomycetes</taxon>
        <taxon>Cantharellales</taxon>
        <taxon>Ceratobasidiaceae</taxon>
        <taxon>Rhizoctonia</taxon>
        <taxon>Rhizoctonia solani AG-1</taxon>
    </lineage>
</organism>
<dbReference type="AlphaFoldDB" id="L8WHZ5"/>
<dbReference type="Proteomes" id="UP000011668">
    <property type="component" value="Unassembled WGS sequence"/>
</dbReference>
<sequence length="80" mass="8663">MRVSGPPRASAVSQVALFDFVPSQSLPGPEALEYDPSTGRIPCLRDGKMPMPRCIYAASTAKPIWQSDVSSTYHSSSTLY</sequence>
<dbReference type="EMBL" id="AFRT01003480">
    <property type="protein sequence ID" value="ELU36418.1"/>
    <property type="molecule type" value="Genomic_DNA"/>
</dbReference>
<comment type="caution">
    <text evidence="1">The sequence shown here is derived from an EMBL/GenBank/DDBJ whole genome shotgun (WGS) entry which is preliminary data.</text>
</comment>
<evidence type="ECO:0000313" key="1">
    <source>
        <dbReference type="EMBL" id="ELU36418.1"/>
    </source>
</evidence>
<gene>
    <name evidence="1" type="ORF">AG1IA_09552</name>
</gene>
<proteinExistence type="predicted"/>
<evidence type="ECO:0000313" key="2">
    <source>
        <dbReference type="Proteomes" id="UP000011668"/>
    </source>
</evidence>
<reference evidence="1 2" key="1">
    <citation type="journal article" date="2013" name="Nat. Commun.">
        <title>The evolution and pathogenic mechanisms of the rice sheath blight pathogen.</title>
        <authorList>
            <person name="Zheng A."/>
            <person name="Lin R."/>
            <person name="Xu L."/>
            <person name="Qin P."/>
            <person name="Tang C."/>
            <person name="Ai P."/>
            <person name="Zhang D."/>
            <person name="Liu Y."/>
            <person name="Sun Z."/>
            <person name="Feng H."/>
            <person name="Wang Y."/>
            <person name="Chen Y."/>
            <person name="Liang X."/>
            <person name="Fu R."/>
            <person name="Li Q."/>
            <person name="Zhang J."/>
            <person name="Yu X."/>
            <person name="Xie Z."/>
            <person name="Ding L."/>
            <person name="Guan P."/>
            <person name="Tang J."/>
            <person name="Liang Y."/>
            <person name="Wang S."/>
            <person name="Deng Q."/>
            <person name="Li S."/>
            <person name="Zhu J."/>
            <person name="Wang L."/>
            <person name="Liu H."/>
            <person name="Li P."/>
        </authorList>
    </citation>
    <scope>NUCLEOTIDE SEQUENCE [LARGE SCALE GENOMIC DNA]</scope>
    <source>
        <strain evidence="2">AG-1 IA</strain>
    </source>
</reference>
<dbReference type="HOGENOM" id="CLU_2591415_0_0_1"/>
<name>L8WHZ5_THACA</name>
<accession>L8WHZ5</accession>
<protein>
    <submittedName>
        <fullName evidence="1">Uncharacterized protein</fullName>
    </submittedName>
</protein>
<keyword evidence="2" id="KW-1185">Reference proteome</keyword>